<reference evidence="3 4" key="1">
    <citation type="journal article" date="2010" name="Stand. Genomic Sci.">
        <title>Complete genome sequence of Denitrovibrio acetiphilus type strain (N2460).</title>
        <authorList>
            <person name="Kiss H."/>
            <person name="Lang E."/>
            <person name="Lapidus A."/>
            <person name="Copeland A."/>
            <person name="Nolan M."/>
            <person name="Glavina Del Rio T."/>
            <person name="Chen F."/>
            <person name="Lucas S."/>
            <person name="Tice H."/>
            <person name="Cheng J.F."/>
            <person name="Han C."/>
            <person name="Goodwin L."/>
            <person name="Pitluck S."/>
            <person name="Liolios K."/>
            <person name="Pati A."/>
            <person name="Ivanova N."/>
            <person name="Mavromatis K."/>
            <person name="Chen A."/>
            <person name="Palaniappan K."/>
            <person name="Land M."/>
            <person name="Hauser L."/>
            <person name="Chang Y.J."/>
            <person name="Jeffries C.D."/>
            <person name="Detter J.C."/>
            <person name="Brettin T."/>
            <person name="Spring S."/>
            <person name="Rohde M."/>
            <person name="Goker M."/>
            <person name="Woyke T."/>
            <person name="Bristow J."/>
            <person name="Eisen J.A."/>
            <person name="Markowitz V."/>
            <person name="Hugenholtz P."/>
            <person name="Kyrpides N.C."/>
            <person name="Klenk H.P."/>
        </authorList>
    </citation>
    <scope>NUCLEOTIDE SEQUENCE [LARGE SCALE GENOMIC DNA]</scope>
    <source>
        <strain evidence="4">DSM 12809 / NBRC 114555 / N2460</strain>
    </source>
</reference>
<dbReference type="EMBL" id="CP001968">
    <property type="protein sequence ID" value="ADD68044.1"/>
    <property type="molecule type" value="Genomic_DNA"/>
</dbReference>
<keyword evidence="4" id="KW-1185">Reference proteome</keyword>
<evidence type="ECO:0000313" key="3">
    <source>
        <dbReference type="EMBL" id="ADD68044.1"/>
    </source>
</evidence>
<dbReference type="NCBIfam" id="TIGR02605">
    <property type="entry name" value="CxxC_CxxC_SSSS"/>
    <property type="match status" value="1"/>
</dbReference>
<dbReference type="InParanoid" id="D4H7P5"/>
<name>D4H7P5_DENA2</name>
<dbReference type="PaxDb" id="522772-Dacet_1272"/>
<evidence type="ECO:0000256" key="1">
    <source>
        <dbReference type="SAM" id="MobiDB-lite"/>
    </source>
</evidence>
<gene>
    <name evidence="3" type="ordered locus">Dacet_1272</name>
</gene>
<dbReference type="STRING" id="522772.Dacet_1272"/>
<accession>D4H7P5</accession>
<dbReference type="Pfam" id="PF09723">
    <property type="entry name" value="Zn_ribbon_8"/>
    <property type="match status" value="1"/>
</dbReference>
<proteinExistence type="predicted"/>
<dbReference type="InterPro" id="IPR013429">
    <property type="entry name" value="Regulatory_FmdB_Zinc_ribbon"/>
</dbReference>
<evidence type="ECO:0000313" key="4">
    <source>
        <dbReference type="Proteomes" id="UP000002012"/>
    </source>
</evidence>
<feature type="region of interest" description="Disordered" evidence="1">
    <location>
        <begin position="45"/>
        <end position="64"/>
    </location>
</feature>
<protein>
    <submittedName>
        <fullName evidence="3">Regulatory protein, FmdB family</fullName>
    </submittedName>
</protein>
<organism evidence="3 4">
    <name type="scientific">Denitrovibrio acetiphilus (strain DSM 12809 / NBRC 114555 / N2460)</name>
    <dbReference type="NCBI Taxonomy" id="522772"/>
    <lineage>
        <taxon>Bacteria</taxon>
        <taxon>Pseudomonadati</taxon>
        <taxon>Deferribacterota</taxon>
        <taxon>Deferribacteres</taxon>
        <taxon>Deferribacterales</taxon>
        <taxon>Geovibrionaceae</taxon>
        <taxon>Denitrovibrio</taxon>
    </lineage>
</organism>
<dbReference type="SMART" id="SM00834">
    <property type="entry name" value="CxxC_CXXC_SSSS"/>
    <property type="match status" value="1"/>
</dbReference>
<dbReference type="RefSeq" id="WP_013010566.1">
    <property type="nucleotide sequence ID" value="NC_013943.1"/>
</dbReference>
<dbReference type="HOGENOM" id="CLU_136025_4_0_0"/>
<evidence type="ECO:0000259" key="2">
    <source>
        <dbReference type="SMART" id="SM00834"/>
    </source>
</evidence>
<sequence>MPIYEYKCKKCDNQFSKLVFNMDTKIECPICKSENCEKLISRVSASSGSSVKNDFSGGCASGFS</sequence>
<dbReference type="OrthoDB" id="9813321at2"/>
<dbReference type="AlphaFoldDB" id="D4H7P5"/>
<dbReference type="KEGG" id="dap:Dacet_1272"/>
<dbReference type="Proteomes" id="UP000002012">
    <property type="component" value="Chromosome"/>
</dbReference>
<feature type="domain" description="Putative regulatory protein FmdB zinc ribbon" evidence="2">
    <location>
        <begin position="1"/>
        <end position="41"/>
    </location>
</feature>
<dbReference type="eggNOG" id="COG2331">
    <property type="taxonomic scope" value="Bacteria"/>
</dbReference>